<gene>
    <name evidence="2" type="ORF">ZT3D7_G3327</name>
</gene>
<organism evidence="2 3">
    <name type="scientific">Zymoseptoria tritici (strain ST99CH_3D7)</name>
    <dbReference type="NCBI Taxonomy" id="1276538"/>
    <lineage>
        <taxon>Eukaryota</taxon>
        <taxon>Fungi</taxon>
        <taxon>Dikarya</taxon>
        <taxon>Ascomycota</taxon>
        <taxon>Pezizomycotina</taxon>
        <taxon>Dothideomycetes</taxon>
        <taxon>Dothideomycetidae</taxon>
        <taxon>Mycosphaerellales</taxon>
        <taxon>Mycosphaerellaceae</taxon>
        <taxon>Zymoseptoria</taxon>
    </lineage>
</organism>
<name>A0A1X7RL90_ZYMT9</name>
<keyword evidence="1" id="KW-0812">Transmembrane</keyword>
<sequence>MGFARRGSNPLLFRNIFFDNLFGVPILFPVLPVVLAHWSSLPQRKQVFRTSPTLVPRFCARCAHFLASFDDQAELLEGFPLDETMFTALVVK</sequence>
<dbReference type="AlphaFoldDB" id="A0A1X7RL90"/>
<keyword evidence="1" id="KW-0472">Membrane</keyword>
<dbReference type="EMBL" id="LT853693">
    <property type="protein sequence ID" value="SMQ48178.1"/>
    <property type="molecule type" value="Genomic_DNA"/>
</dbReference>
<feature type="transmembrane region" description="Helical" evidence="1">
    <location>
        <begin position="20"/>
        <end position="39"/>
    </location>
</feature>
<evidence type="ECO:0000313" key="2">
    <source>
        <dbReference type="EMBL" id="SMQ48178.1"/>
    </source>
</evidence>
<protein>
    <submittedName>
        <fullName evidence="2">Uncharacterized protein</fullName>
    </submittedName>
</protein>
<keyword evidence="1" id="KW-1133">Transmembrane helix</keyword>
<evidence type="ECO:0000313" key="3">
    <source>
        <dbReference type="Proteomes" id="UP000215127"/>
    </source>
</evidence>
<evidence type="ECO:0000256" key="1">
    <source>
        <dbReference type="SAM" id="Phobius"/>
    </source>
</evidence>
<keyword evidence="3" id="KW-1185">Reference proteome</keyword>
<proteinExistence type="predicted"/>
<reference evidence="2 3" key="1">
    <citation type="submission" date="2016-06" db="EMBL/GenBank/DDBJ databases">
        <authorList>
            <person name="Kjaerup R.B."/>
            <person name="Dalgaard T.S."/>
            <person name="Juul-Madsen H.R."/>
        </authorList>
    </citation>
    <scope>NUCLEOTIDE SEQUENCE [LARGE SCALE GENOMIC DNA]</scope>
</reference>
<dbReference type="Proteomes" id="UP000215127">
    <property type="component" value="Chromosome 2"/>
</dbReference>
<accession>A0A1X7RL90</accession>